<dbReference type="Proteomes" id="UP000054937">
    <property type="component" value="Unassembled WGS sequence"/>
</dbReference>
<dbReference type="AlphaFoldDB" id="A0A0V0QVF6"/>
<accession>A0A0V0QVF6</accession>
<evidence type="ECO:0000313" key="3">
    <source>
        <dbReference type="Proteomes" id="UP000054937"/>
    </source>
</evidence>
<protein>
    <submittedName>
        <fullName evidence="2">Uncharacterized protein</fullName>
    </submittedName>
</protein>
<feature type="region of interest" description="Disordered" evidence="1">
    <location>
        <begin position="96"/>
        <end position="120"/>
    </location>
</feature>
<evidence type="ECO:0000313" key="2">
    <source>
        <dbReference type="EMBL" id="KRX05984.1"/>
    </source>
</evidence>
<evidence type="ECO:0000256" key="1">
    <source>
        <dbReference type="SAM" id="MobiDB-lite"/>
    </source>
</evidence>
<name>A0A0V0QVF6_PSEPJ</name>
<reference evidence="2 3" key="1">
    <citation type="journal article" date="2015" name="Sci. Rep.">
        <title>Genome of the facultative scuticociliatosis pathogen Pseudocohnilembus persalinus provides insight into its virulence through horizontal gene transfer.</title>
        <authorList>
            <person name="Xiong J."/>
            <person name="Wang G."/>
            <person name="Cheng J."/>
            <person name="Tian M."/>
            <person name="Pan X."/>
            <person name="Warren A."/>
            <person name="Jiang C."/>
            <person name="Yuan D."/>
            <person name="Miao W."/>
        </authorList>
    </citation>
    <scope>NUCLEOTIDE SEQUENCE [LARGE SCALE GENOMIC DNA]</scope>
    <source>
        <strain evidence="2">36N120E</strain>
    </source>
</reference>
<gene>
    <name evidence="2" type="ORF">PPERSA_01062</name>
</gene>
<dbReference type="EMBL" id="LDAU01000102">
    <property type="protein sequence ID" value="KRX05984.1"/>
    <property type="molecule type" value="Genomic_DNA"/>
</dbReference>
<keyword evidence="3" id="KW-1185">Reference proteome</keyword>
<proteinExistence type="predicted"/>
<dbReference type="InParanoid" id="A0A0V0QVF6"/>
<sequence length="171" mass="19142">MGRSASYHMGQVKYGFLLGVCFALNINGAKLKYVFANYSDLNIFILDVGKKDKEINLEFASLAVEKENSGQTNVQSSQKKSSQQKGLQFLNSLDTPHSAQNKINNNNNNNMNLQSNNKQSIQKSQELNKSVLLTKNTKNNNFTEHIEWAQISKSIGLKQSQFANDLAKLPI</sequence>
<organism evidence="2 3">
    <name type="scientific">Pseudocohnilembus persalinus</name>
    <name type="common">Ciliate</name>
    <dbReference type="NCBI Taxonomy" id="266149"/>
    <lineage>
        <taxon>Eukaryota</taxon>
        <taxon>Sar</taxon>
        <taxon>Alveolata</taxon>
        <taxon>Ciliophora</taxon>
        <taxon>Intramacronucleata</taxon>
        <taxon>Oligohymenophorea</taxon>
        <taxon>Scuticociliatia</taxon>
        <taxon>Philasterida</taxon>
        <taxon>Pseudocohnilembidae</taxon>
        <taxon>Pseudocohnilembus</taxon>
    </lineage>
</organism>
<comment type="caution">
    <text evidence="2">The sequence shown here is derived from an EMBL/GenBank/DDBJ whole genome shotgun (WGS) entry which is preliminary data.</text>
</comment>
<feature type="compositionally biased region" description="Low complexity" evidence="1">
    <location>
        <begin position="101"/>
        <end position="120"/>
    </location>
</feature>